<accession>A0A7J6SKR1</accession>
<sequence>KATGGGLFGSSQPQGGGLFGGGQQQQQQQQQLSTPASLPAPPRPSGLLLPKEVDKSLAAYLWKEEPKSHAPPPPTTVSGSPQTPPSSSRSPGLSPRSDRLSLPGPALGGVPPSPVNPSSMRHLHLRGSGNPSSPSADHVLTPRSAMTPRAATGRASTISGGGSTNLLLDDGTLPLRNPDAVGSSFVALAEHHHPTPPHG</sequence>
<organism evidence="2 3">
    <name type="scientific">Perkinsus olseni</name>
    <name type="common">Perkinsus atlanticus</name>
    <dbReference type="NCBI Taxonomy" id="32597"/>
    <lineage>
        <taxon>Eukaryota</taxon>
        <taxon>Sar</taxon>
        <taxon>Alveolata</taxon>
        <taxon>Perkinsozoa</taxon>
        <taxon>Perkinsea</taxon>
        <taxon>Perkinsida</taxon>
        <taxon>Perkinsidae</taxon>
        <taxon>Perkinsus</taxon>
    </lineage>
</organism>
<proteinExistence type="predicted"/>
<feature type="compositionally biased region" description="Gly residues" evidence="1">
    <location>
        <begin position="1"/>
        <end position="23"/>
    </location>
</feature>
<evidence type="ECO:0000256" key="1">
    <source>
        <dbReference type="SAM" id="MobiDB-lite"/>
    </source>
</evidence>
<feature type="non-terminal residue" evidence="2">
    <location>
        <position position="1"/>
    </location>
</feature>
<feature type="non-terminal residue" evidence="2">
    <location>
        <position position="199"/>
    </location>
</feature>
<name>A0A7J6SKR1_PEROL</name>
<evidence type="ECO:0000313" key="3">
    <source>
        <dbReference type="Proteomes" id="UP000574390"/>
    </source>
</evidence>
<dbReference type="AlphaFoldDB" id="A0A7J6SKR1"/>
<dbReference type="Proteomes" id="UP000574390">
    <property type="component" value="Unassembled WGS sequence"/>
</dbReference>
<feature type="region of interest" description="Disordered" evidence="1">
    <location>
        <begin position="1"/>
        <end position="164"/>
    </location>
</feature>
<comment type="caution">
    <text evidence="2">The sequence shown here is derived from an EMBL/GenBank/DDBJ whole genome shotgun (WGS) entry which is preliminary data.</text>
</comment>
<gene>
    <name evidence="2" type="ORF">FOZ62_016950</name>
</gene>
<protein>
    <submittedName>
        <fullName evidence="2">Uncharacterized protein</fullName>
    </submittedName>
</protein>
<feature type="compositionally biased region" description="Low complexity" evidence="1">
    <location>
        <begin position="76"/>
        <end position="105"/>
    </location>
</feature>
<dbReference type="EMBL" id="JABANM010014061">
    <property type="protein sequence ID" value="KAF4733275.1"/>
    <property type="molecule type" value="Genomic_DNA"/>
</dbReference>
<feature type="compositionally biased region" description="Low complexity" evidence="1">
    <location>
        <begin position="24"/>
        <end position="33"/>
    </location>
</feature>
<evidence type="ECO:0000313" key="2">
    <source>
        <dbReference type="EMBL" id="KAF4733275.1"/>
    </source>
</evidence>
<reference evidence="2 3" key="1">
    <citation type="submission" date="2020-04" db="EMBL/GenBank/DDBJ databases">
        <title>Perkinsus olseni comparative genomics.</title>
        <authorList>
            <person name="Bogema D.R."/>
        </authorList>
    </citation>
    <scope>NUCLEOTIDE SEQUENCE [LARGE SCALE GENOMIC DNA]</scope>
    <source>
        <strain evidence="2">ATCC PRA-205</strain>
    </source>
</reference>